<dbReference type="InterPro" id="IPR044991">
    <property type="entry name" value="TET_plant"/>
</dbReference>
<dbReference type="PANTHER" id="PTHR32191">
    <property type="entry name" value="TETRASPANIN-8-RELATED"/>
    <property type="match status" value="1"/>
</dbReference>
<dbReference type="Proteomes" id="UP000027138">
    <property type="component" value="Unassembled WGS sequence"/>
</dbReference>
<reference evidence="7 8" key="1">
    <citation type="journal article" date="2014" name="PLoS ONE">
        <title>Global Analysis of Gene Expression Profiles in Physic Nut (Jatropha curcas L.) Seedlings Exposed to Salt Stress.</title>
        <authorList>
            <person name="Zhang L."/>
            <person name="Zhang C."/>
            <person name="Wu P."/>
            <person name="Chen Y."/>
            <person name="Li M."/>
            <person name="Jiang H."/>
            <person name="Wu G."/>
        </authorList>
    </citation>
    <scope>NUCLEOTIDE SEQUENCE [LARGE SCALE GENOMIC DNA]</scope>
    <source>
        <strain evidence="8">cv. GZQX0401</strain>
        <tissue evidence="7">Young leaves</tissue>
    </source>
</reference>
<evidence type="ECO:0000256" key="3">
    <source>
        <dbReference type="ARBA" id="ARBA00022692"/>
    </source>
</evidence>
<feature type="transmembrane region" description="Helical" evidence="6">
    <location>
        <begin position="53"/>
        <end position="71"/>
    </location>
</feature>
<comment type="similarity">
    <text evidence="2">Belongs to the tetraspanin (TM4SF) family.</text>
</comment>
<dbReference type="GO" id="GO:0016020">
    <property type="term" value="C:membrane"/>
    <property type="evidence" value="ECO:0007669"/>
    <property type="project" value="UniProtKB-SubCell"/>
</dbReference>
<feature type="transmembrane region" description="Helical" evidence="6">
    <location>
        <begin position="17"/>
        <end position="41"/>
    </location>
</feature>
<feature type="transmembrane region" description="Helical" evidence="6">
    <location>
        <begin position="83"/>
        <end position="106"/>
    </location>
</feature>
<keyword evidence="5 6" id="KW-0472">Membrane</keyword>
<name>A0A067JHG9_JATCU</name>
<dbReference type="GO" id="GO:0009734">
    <property type="term" value="P:auxin-activated signaling pathway"/>
    <property type="evidence" value="ECO:0007669"/>
    <property type="project" value="InterPro"/>
</dbReference>
<comment type="subcellular location">
    <subcellularLocation>
        <location evidence="1">Membrane</location>
        <topology evidence="1">Multi-pass membrane protein</topology>
    </subcellularLocation>
</comment>
<evidence type="ECO:0000256" key="1">
    <source>
        <dbReference type="ARBA" id="ARBA00004141"/>
    </source>
</evidence>
<protein>
    <recommendedName>
        <fullName evidence="9">Tetraspanin</fullName>
    </recommendedName>
</protein>
<keyword evidence="3 6" id="KW-0812">Transmembrane</keyword>
<evidence type="ECO:0000256" key="6">
    <source>
        <dbReference type="SAM" id="Phobius"/>
    </source>
</evidence>
<dbReference type="EMBL" id="KK915213">
    <property type="protein sequence ID" value="KDP23391.1"/>
    <property type="molecule type" value="Genomic_DNA"/>
</dbReference>
<evidence type="ECO:0008006" key="9">
    <source>
        <dbReference type="Google" id="ProtNLM"/>
    </source>
</evidence>
<dbReference type="STRING" id="180498.A0A067JHG9"/>
<proteinExistence type="inferred from homology"/>
<accession>A0A067JHG9</accession>
<keyword evidence="8" id="KW-1185">Reference proteome</keyword>
<dbReference type="AlphaFoldDB" id="A0A067JHG9"/>
<evidence type="ECO:0000313" key="8">
    <source>
        <dbReference type="Proteomes" id="UP000027138"/>
    </source>
</evidence>
<dbReference type="OrthoDB" id="1892640at2759"/>
<gene>
    <name evidence="7" type="ORF">JCGZ_23224</name>
</gene>
<evidence type="ECO:0000313" key="7">
    <source>
        <dbReference type="EMBL" id="KDP23391.1"/>
    </source>
</evidence>
<evidence type="ECO:0000256" key="2">
    <source>
        <dbReference type="ARBA" id="ARBA00006840"/>
    </source>
</evidence>
<evidence type="ECO:0000256" key="5">
    <source>
        <dbReference type="ARBA" id="ARBA00023136"/>
    </source>
</evidence>
<dbReference type="Pfam" id="PF00335">
    <property type="entry name" value="Tetraspanin"/>
    <property type="match status" value="1"/>
</dbReference>
<evidence type="ECO:0000256" key="4">
    <source>
        <dbReference type="ARBA" id="ARBA00022989"/>
    </source>
</evidence>
<dbReference type="InterPro" id="IPR018499">
    <property type="entry name" value="Tetraspanin/Peripherin"/>
</dbReference>
<sequence length="261" mass="29113">MERLANLRGIISSGCNIFLVVFNFLTMAVAGFILWAGFALASGNTYCVQSISTPMISIGFILLVVSILGLIGSCCRINTLLAVYLVILFLVTVSLVVFTVFAIVVASKGSTSKDGKLSLDNYSNWLQKKVQSNKNWFKIKACLQESELCLVLSKKSNMTEYQLFHSKLSSIQDGCCNPSKECGFTYVRPTMWNTIDGNFSNPDCKKWSNNPKELCYNCESCKVGFLKDTRISWLTIVKSNAFFITFLFVLFVAGFIAFKRN</sequence>
<feature type="transmembrane region" description="Helical" evidence="6">
    <location>
        <begin position="240"/>
        <end position="258"/>
    </location>
</feature>
<keyword evidence="4 6" id="KW-1133">Transmembrane helix</keyword>
<organism evidence="7 8">
    <name type="scientific">Jatropha curcas</name>
    <name type="common">Barbados nut</name>
    <dbReference type="NCBI Taxonomy" id="180498"/>
    <lineage>
        <taxon>Eukaryota</taxon>
        <taxon>Viridiplantae</taxon>
        <taxon>Streptophyta</taxon>
        <taxon>Embryophyta</taxon>
        <taxon>Tracheophyta</taxon>
        <taxon>Spermatophyta</taxon>
        <taxon>Magnoliopsida</taxon>
        <taxon>eudicotyledons</taxon>
        <taxon>Gunneridae</taxon>
        <taxon>Pentapetalae</taxon>
        <taxon>rosids</taxon>
        <taxon>fabids</taxon>
        <taxon>Malpighiales</taxon>
        <taxon>Euphorbiaceae</taxon>
        <taxon>Crotonoideae</taxon>
        <taxon>Jatropheae</taxon>
        <taxon>Jatropha</taxon>
    </lineage>
</organism>